<dbReference type="EC" id="2.2.1.1" evidence="6 13"/>
<evidence type="ECO:0000256" key="9">
    <source>
        <dbReference type="ARBA" id="ARBA00022837"/>
    </source>
</evidence>
<comment type="caution">
    <text evidence="21">The sequence shown here is derived from an EMBL/GenBank/DDBJ whole genome shotgun (WGS) entry which is preliminary data.</text>
</comment>
<comment type="cofactor">
    <cofactor evidence="2">
        <name>Mn(2+)</name>
        <dbReference type="ChEBI" id="CHEBI:29035"/>
    </cofactor>
</comment>
<feature type="binding site" evidence="16">
    <location>
        <position position="435"/>
    </location>
    <ligand>
        <name>thiamine diphosphate</name>
        <dbReference type="ChEBI" id="CHEBI:58937"/>
    </ligand>
</feature>
<dbReference type="EMBL" id="JAQQAL010000011">
    <property type="protein sequence ID" value="MDC7226252.1"/>
    <property type="molecule type" value="Genomic_DNA"/>
</dbReference>
<feature type="binding site" evidence="17">
    <location>
        <position position="189"/>
    </location>
    <ligand>
        <name>Mg(2+)</name>
        <dbReference type="ChEBI" id="CHEBI:18420"/>
    </ligand>
</feature>
<proteinExistence type="inferred from homology"/>
<dbReference type="Pfam" id="PF00456">
    <property type="entry name" value="Transketolase_N"/>
    <property type="match status" value="1"/>
</dbReference>
<dbReference type="FunFam" id="3.40.50.970:FF:000045">
    <property type="entry name" value="Transketolase"/>
    <property type="match status" value="1"/>
</dbReference>
<keyword evidence="9 19" id="KW-0106">Calcium</keyword>
<feature type="binding site" evidence="15">
    <location>
        <position position="467"/>
    </location>
    <ligand>
        <name>substrate</name>
    </ligand>
</feature>
<dbReference type="InterPro" id="IPR009014">
    <property type="entry name" value="Transketo_C/PFOR_II"/>
</dbReference>
<evidence type="ECO:0000256" key="7">
    <source>
        <dbReference type="ARBA" id="ARBA00022679"/>
    </source>
</evidence>
<dbReference type="AlphaFoldDB" id="A0AAJ1IBL0"/>
<dbReference type="InterPro" id="IPR033247">
    <property type="entry name" value="Transketolase_fam"/>
</dbReference>
<sequence length="656" mass="70525">MDLNGLKAAAKSVRALSIDGVQKANSGHPGMPMGNAEVASLLYGEIMKHNPADSSWIDRDRFVLSAGHGSMLLYSILHLAGYKLTLEDLKNFRQLGSKTPGHPEYGYTDGVDTTTGPLGAGISNAVGMAVAETILAEKFNTPEHTVIDHYTYAINGDGCMMEGVASEAASLAGHLGLGKLILFYDSNRITIEGETDLAFSEDVAKRFDAYGWQVLNADAFDFEELSAKVAEAKAETSKPTMIIMKGVIGKGAATMEGSHHTHGAPLGDEEIKKTREKLGIPVSQDFYVDPEAVKFFEDVRAKGASAYEAWNKTFEAWAAANKELKAEWDAWLADEIKIADSAMPEYKIGDSVATRVSGEKAINAVADVMPNLFGGSADLGPSNKTVLKSKGDYSATDRSGRNFHFGIREHGMGGIVNGMTLHGGIRGYGSTFLVFADYMRPAVRLAALMGLPTIWVFTHDSIFVGEDGPTHQPIEHLASLRVIPNVQVLRPADGEETNVAWQMAAEATDKPTVLALTRQNLTVFEKADKDWKANYRRGAYIVKDCEGTPDLVIAATGSEVNLALDASEGSAMKIRIVSIADLNTFMAQDKAFRESVIPAGVRVVTAEAGVSYGWEKLASSSDDVFCIERFGESGPAAKVAEHLGFDAAGLKKVIEK</sequence>
<evidence type="ECO:0000256" key="2">
    <source>
        <dbReference type="ARBA" id="ARBA00001936"/>
    </source>
</evidence>
<evidence type="ECO:0000256" key="10">
    <source>
        <dbReference type="ARBA" id="ARBA00022842"/>
    </source>
</evidence>
<evidence type="ECO:0000256" key="19">
    <source>
        <dbReference type="RuleBase" id="RU004996"/>
    </source>
</evidence>
<feature type="binding site" evidence="17">
    <location>
        <position position="187"/>
    </location>
    <ligand>
        <name>Mg(2+)</name>
        <dbReference type="ChEBI" id="CHEBI:18420"/>
    </ligand>
</feature>
<keyword evidence="8 17" id="KW-0479">Metal-binding</keyword>
<comment type="cofactor">
    <cofactor evidence="17">
        <name>Mg(2+)</name>
        <dbReference type="ChEBI" id="CHEBI:18420"/>
    </cofactor>
    <text evidence="17">Binds 1 Mg(2+) ion per subunit. Can also utilize other divalent metal cations, such as Ca(2+), Mn(2+) and Co(2+).</text>
</comment>
<dbReference type="GO" id="GO:0046872">
    <property type="term" value="F:metal ion binding"/>
    <property type="evidence" value="ECO:0007669"/>
    <property type="project" value="UniProtKB-KW"/>
</dbReference>
<accession>A0AAJ1IBL0</accession>
<dbReference type="GO" id="GO:0005829">
    <property type="term" value="C:cytosol"/>
    <property type="evidence" value="ECO:0007669"/>
    <property type="project" value="TreeGrafter"/>
</dbReference>
<feature type="site" description="Important for catalytic activity" evidence="18">
    <location>
        <position position="262"/>
    </location>
</feature>
<dbReference type="InterPro" id="IPR020826">
    <property type="entry name" value="Transketolase_BS"/>
</dbReference>
<gene>
    <name evidence="21" type="primary">tkt</name>
    <name evidence="21" type="ORF">PQJ61_05770</name>
</gene>
<evidence type="ECO:0000256" key="17">
    <source>
        <dbReference type="PIRSR" id="PIRSR605478-4"/>
    </source>
</evidence>
<evidence type="ECO:0000256" key="13">
    <source>
        <dbReference type="NCBIfam" id="TIGR00232"/>
    </source>
</evidence>
<evidence type="ECO:0000259" key="20">
    <source>
        <dbReference type="SMART" id="SM00861"/>
    </source>
</evidence>
<feature type="binding site" evidence="17">
    <location>
        <position position="157"/>
    </location>
    <ligand>
        <name>Mg(2+)</name>
        <dbReference type="ChEBI" id="CHEBI:18420"/>
    </ligand>
</feature>
<comment type="function">
    <text evidence="19">Catalyzes the transfer of a two-carbon ketol group from a ketose donor to an aldose acceptor, via a covalent intermediate with the cofactor thiamine pyrophosphate.</text>
</comment>
<name>A0AAJ1IBL0_9SPIO</name>
<comment type="similarity">
    <text evidence="4 19">Belongs to the transketolase family.</text>
</comment>
<feature type="binding site" evidence="16">
    <location>
        <position position="68"/>
    </location>
    <ligand>
        <name>thiamine diphosphate</name>
        <dbReference type="ChEBI" id="CHEBI:58937"/>
    </ligand>
</feature>
<dbReference type="Gene3D" id="3.40.50.970">
    <property type="match status" value="2"/>
</dbReference>
<evidence type="ECO:0000313" key="22">
    <source>
        <dbReference type="Proteomes" id="UP001221217"/>
    </source>
</evidence>
<feature type="binding site" evidence="16">
    <location>
        <position position="187"/>
    </location>
    <ligand>
        <name>thiamine diphosphate</name>
        <dbReference type="ChEBI" id="CHEBI:58937"/>
    </ligand>
</feature>
<dbReference type="FunFam" id="3.40.50.970:FF:000004">
    <property type="entry name" value="Transketolase"/>
    <property type="match status" value="1"/>
</dbReference>
<evidence type="ECO:0000256" key="15">
    <source>
        <dbReference type="PIRSR" id="PIRSR605478-2"/>
    </source>
</evidence>
<feature type="binding site" evidence="15">
    <location>
        <position position="262"/>
    </location>
    <ligand>
        <name>substrate</name>
    </ligand>
</feature>
<evidence type="ECO:0000256" key="4">
    <source>
        <dbReference type="ARBA" id="ARBA00007131"/>
    </source>
</evidence>
<dbReference type="InterPro" id="IPR055152">
    <property type="entry name" value="Transketolase-like_C_2"/>
</dbReference>
<feature type="binding site" evidence="15">
    <location>
        <position position="355"/>
    </location>
    <ligand>
        <name>substrate</name>
    </ligand>
</feature>
<dbReference type="PANTHER" id="PTHR43522">
    <property type="entry name" value="TRANSKETOLASE"/>
    <property type="match status" value="1"/>
</dbReference>
<keyword evidence="7 19" id="KW-0808">Transferase</keyword>
<evidence type="ECO:0000256" key="14">
    <source>
        <dbReference type="PIRSR" id="PIRSR605478-1"/>
    </source>
</evidence>
<comment type="catalytic activity">
    <reaction evidence="12 19">
        <text>D-sedoheptulose 7-phosphate + D-glyceraldehyde 3-phosphate = aldehydo-D-ribose 5-phosphate + D-xylulose 5-phosphate</text>
        <dbReference type="Rhea" id="RHEA:10508"/>
        <dbReference type="ChEBI" id="CHEBI:57483"/>
        <dbReference type="ChEBI" id="CHEBI:57737"/>
        <dbReference type="ChEBI" id="CHEBI:58273"/>
        <dbReference type="ChEBI" id="CHEBI:59776"/>
        <dbReference type="EC" id="2.2.1.1"/>
    </reaction>
</comment>
<evidence type="ECO:0000256" key="8">
    <source>
        <dbReference type="ARBA" id="ARBA00022723"/>
    </source>
</evidence>
<feature type="active site" description="Proton donor" evidence="14">
    <location>
        <position position="409"/>
    </location>
</feature>
<feature type="binding site" evidence="15">
    <location>
        <position position="518"/>
    </location>
    <ligand>
        <name>substrate</name>
    </ligand>
</feature>
<comment type="subunit">
    <text evidence="5 19">Homodimer.</text>
</comment>
<evidence type="ECO:0000256" key="11">
    <source>
        <dbReference type="ARBA" id="ARBA00023052"/>
    </source>
</evidence>
<keyword evidence="11 16" id="KW-0786">Thiamine pyrophosphate</keyword>
<dbReference type="CDD" id="cd07033">
    <property type="entry name" value="TPP_PYR_DXS_TK_like"/>
    <property type="match status" value="1"/>
</dbReference>
<feature type="binding site" evidence="15">
    <location>
        <position position="28"/>
    </location>
    <ligand>
        <name>substrate</name>
    </ligand>
</feature>
<feature type="binding site" evidence="15">
    <location>
        <position position="471"/>
    </location>
    <ligand>
        <name>substrate</name>
    </ligand>
</feature>
<feature type="binding site" evidence="16">
    <location>
        <position position="158"/>
    </location>
    <ligand>
        <name>thiamine diphosphate</name>
        <dbReference type="ChEBI" id="CHEBI:58937"/>
    </ligand>
</feature>
<dbReference type="InterPro" id="IPR005478">
    <property type="entry name" value="Transketolase_bac-like"/>
</dbReference>
<dbReference type="PANTHER" id="PTHR43522:SF2">
    <property type="entry name" value="TRANSKETOLASE 1-RELATED"/>
    <property type="match status" value="1"/>
</dbReference>
<dbReference type="InterPro" id="IPR049557">
    <property type="entry name" value="Transketolase_CS"/>
</dbReference>
<dbReference type="GO" id="GO:0004802">
    <property type="term" value="F:transketolase activity"/>
    <property type="evidence" value="ECO:0007669"/>
    <property type="project" value="UniProtKB-UniRule"/>
</dbReference>
<dbReference type="Proteomes" id="UP001221217">
    <property type="component" value="Unassembled WGS sequence"/>
</dbReference>
<dbReference type="SUPFAM" id="SSF52922">
    <property type="entry name" value="TK C-terminal domain-like"/>
    <property type="match status" value="1"/>
</dbReference>
<evidence type="ECO:0000313" key="21">
    <source>
        <dbReference type="EMBL" id="MDC7226252.1"/>
    </source>
</evidence>
<evidence type="ECO:0000256" key="6">
    <source>
        <dbReference type="ARBA" id="ARBA00013152"/>
    </source>
</evidence>
<feature type="site" description="Important for catalytic activity" evidence="18">
    <location>
        <position position="28"/>
    </location>
</feature>
<evidence type="ECO:0000256" key="3">
    <source>
        <dbReference type="ARBA" id="ARBA00001941"/>
    </source>
</evidence>
<dbReference type="PROSITE" id="PS00801">
    <property type="entry name" value="TRANSKETOLASE_1"/>
    <property type="match status" value="1"/>
</dbReference>
<feature type="binding site" evidence="16">
    <location>
        <begin position="116"/>
        <end position="118"/>
    </location>
    <ligand>
        <name>thiamine diphosphate</name>
        <dbReference type="ChEBI" id="CHEBI:58937"/>
    </ligand>
</feature>
<comment type="cofactor">
    <cofactor evidence="16">
        <name>thiamine diphosphate</name>
        <dbReference type="ChEBI" id="CHEBI:58937"/>
    </cofactor>
    <text evidence="16">Binds 1 thiamine pyrophosphate per subunit. During the reaction, the substrate forms a covalent intermediate with the cofactor.</text>
</comment>
<dbReference type="Pfam" id="PF22613">
    <property type="entry name" value="Transketolase_C_1"/>
    <property type="match status" value="1"/>
</dbReference>
<reference evidence="21 22" key="1">
    <citation type="submission" date="2022-12" db="EMBL/GenBank/DDBJ databases">
        <title>Metagenome assembled genome from gulf of manar.</title>
        <authorList>
            <person name="Kohli P."/>
            <person name="Pk S."/>
            <person name="Venkata Ramana C."/>
            <person name="Sasikala C."/>
        </authorList>
    </citation>
    <scope>NUCLEOTIDE SEQUENCE [LARGE SCALE GENOMIC DNA]</scope>
    <source>
        <strain evidence="21">JB008</strain>
    </source>
</reference>
<feature type="binding site" evidence="16">
    <location>
        <position position="262"/>
    </location>
    <ligand>
        <name>thiamine diphosphate</name>
        <dbReference type="ChEBI" id="CHEBI:58937"/>
    </ligand>
</feature>
<comment type="cofactor">
    <cofactor evidence="1">
        <name>Ca(2+)</name>
        <dbReference type="ChEBI" id="CHEBI:29108"/>
    </cofactor>
</comment>
<dbReference type="GO" id="GO:0006098">
    <property type="term" value="P:pentose-phosphate shunt"/>
    <property type="evidence" value="ECO:0007669"/>
    <property type="project" value="TreeGrafter"/>
</dbReference>
<dbReference type="CDD" id="cd02012">
    <property type="entry name" value="TPP_TK"/>
    <property type="match status" value="1"/>
</dbReference>
<feature type="binding site" evidence="15">
    <location>
        <position position="382"/>
    </location>
    <ligand>
        <name>substrate</name>
    </ligand>
</feature>
<evidence type="ECO:0000256" key="5">
    <source>
        <dbReference type="ARBA" id="ARBA00011738"/>
    </source>
</evidence>
<dbReference type="InterPro" id="IPR005474">
    <property type="entry name" value="Transketolase_N"/>
</dbReference>
<dbReference type="SUPFAM" id="SSF52518">
    <property type="entry name" value="Thiamin diphosphate-binding fold (THDP-binding)"/>
    <property type="match status" value="2"/>
</dbReference>
<evidence type="ECO:0000256" key="18">
    <source>
        <dbReference type="PIRSR" id="PIRSR605478-5"/>
    </source>
</evidence>
<comment type="cofactor">
    <cofactor evidence="3">
        <name>Co(2+)</name>
        <dbReference type="ChEBI" id="CHEBI:48828"/>
    </cofactor>
</comment>
<evidence type="ECO:0000256" key="12">
    <source>
        <dbReference type="ARBA" id="ARBA00049473"/>
    </source>
</evidence>
<keyword evidence="10 17" id="KW-0460">Magnesium</keyword>
<dbReference type="InterPro" id="IPR005475">
    <property type="entry name" value="Transketolase-like_Pyr-bd"/>
</dbReference>
<dbReference type="InterPro" id="IPR029061">
    <property type="entry name" value="THDP-binding"/>
</dbReference>
<comment type="cofactor">
    <cofactor evidence="19">
        <name>Mg(2+)</name>
        <dbReference type="ChEBI" id="CHEBI:18420"/>
    </cofactor>
    <cofactor evidence="19">
        <name>Ca(2+)</name>
        <dbReference type="ChEBI" id="CHEBI:29108"/>
    </cofactor>
    <cofactor evidence="19">
        <name>Mn(2+)</name>
        <dbReference type="ChEBI" id="CHEBI:29035"/>
    </cofactor>
    <cofactor evidence="19">
        <name>Co(2+)</name>
        <dbReference type="ChEBI" id="CHEBI:48828"/>
    </cofactor>
    <text evidence="19">Binds 1 Mg(2+) ion per subunit. Can also utilize other divalent metal cations, such as Ca(2+), Mn(2+) and Co(2+).</text>
</comment>
<dbReference type="Gene3D" id="3.40.50.920">
    <property type="match status" value="1"/>
</dbReference>
<protein>
    <recommendedName>
        <fullName evidence="6 13">Transketolase</fullName>
        <ecNumber evidence="6 13">2.2.1.1</ecNumber>
    </recommendedName>
</protein>
<dbReference type="NCBIfam" id="TIGR00232">
    <property type="entry name" value="tktlase_bact"/>
    <property type="match status" value="1"/>
</dbReference>
<dbReference type="SMART" id="SM00861">
    <property type="entry name" value="Transket_pyr"/>
    <property type="match status" value="1"/>
</dbReference>
<organism evidence="21 22">
    <name type="scientific">Candidatus Thalassospirochaeta sargassi</name>
    <dbReference type="NCBI Taxonomy" id="3119039"/>
    <lineage>
        <taxon>Bacteria</taxon>
        <taxon>Pseudomonadati</taxon>
        <taxon>Spirochaetota</taxon>
        <taxon>Spirochaetia</taxon>
        <taxon>Spirochaetales</taxon>
        <taxon>Spirochaetaceae</taxon>
        <taxon>Candidatus Thalassospirochaeta</taxon>
    </lineage>
</organism>
<evidence type="ECO:0000256" key="16">
    <source>
        <dbReference type="PIRSR" id="PIRSR605478-3"/>
    </source>
</evidence>
<evidence type="ECO:0000256" key="1">
    <source>
        <dbReference type="ARBA" id="ARBA00001913"/>
    </source>
</evidence>
<feature type="binding site" evidence="15">
    <location>
        <position position="459"/>
    </location>
    <ligand>
        <name>substrate</name>
    </ligand>
</feature>
<dbReference type="PROSITE" id="PS00802">
    <property type="entry name" value="TRANSKETOLASE_2"/>
    <property type="match status" value="1"/>
</dbReference>
<feature type="domain" description="Transketolase-like pyrimidine-binding" evidence="20">
    <location>
        <begin position="352"/>
        <end position="523"/>
    </location>
</feature>
<dbReference type="Pfam" id="PF02779">
    <property type="entry name" value="Transket_pyr"/>
    <property type="match status" value="1"/>
</dbReference>